<dbReference type="GO" id="GO:0031177">
    <property type="term" value="F:phosphopantetheine binding"/>
    <property type="evidence" value="ECO:0007669"/>
    <property type="project" value="InterPro"/>
</dbReference>
<dbReference type="InterPro" id="IPR014031">
    <property type="entry name" value="Ketoacyl_synth_C"/>
</dbReference>
<sequence length="1885" mass="199583">MSHESKNDPMADLSNREAAQGIDIRRVIIAWLSAKLGIAAERMNPRERFSRHGVTSAMAAELMTHLAGVLGQRLPATLLWDHPTVEALARHLEGAEQPRTAMRGQGLRMARSTAPDEPIAIVGLSCRTPGAEDPDALWALLARGGDALTAPPPDRWGAGEANGGGLPPRGGFLRQVEGFDPLSFGISPREAIAMDPQQRLMLELTWEALDDAGQPVDALRGTNAGVFFGAMWSEYGRFSCARSDLIGPHTATGMDSSIISARVSYTFGLAGPSLTVNSACSSSLVAVHLACQSLRRGECAVALAGGVNLMLLPESTMAMARFGGLSPNGRSRAFDAGADGYARGEGAGVVVLKPLSRALADGDPIYCVIRGSAVNNDGFSNGLTAPNPAAQEDVLRAACADAGVSPGSIHYVEAHGTGTALGDPIEAKALGAVLGEGRDELRPLLVGSIKTNIGHLEAAAGIAGLIKVALAMKNGMLPASLHFDEPNPEIPFDALKLRVQRETAPWPFADEAPRAGVSSFGFGGTNAHVILEGWRPAAQILPLSASDPAGLVSHSERLVEQLDGGAPWEGVCLAAARRISKGSSRLAIVAQSGGELAARLRQGAESPPHTKRRLVWVFSGNGGQWAGMGRSLLRTEPLFRAELARWDALFSPAIGGSIVDWLAAGEDDEHLERADVQQPLLFALQAALSALWQSWGIKPDAVLGHSVGEVAAAYVAGALDAASAARVVLNRSRLQQAAAGQGAMAVVDLAPEALEPLLTPTAGAVVVAAINAPSSVVLSGETRALADIIEALESRGVTAQRVRVPVAYHSPQMDPVQTALAQALSGLDPRRAAVPILSTVTGAPIPGESLDATYWARNVREPVRFADAVQRAAADGDAVFLEVGPHPILARSIEQCLSGLQGGPVLGSLRRGEDDRRALLESLAALYSLGAEVRWEAVFGASGKEASLSPTLALDPRDDQAPEGRAELVVLSAPSAEALRALAASTSAKLSGGDAPLLTDVAYTSSIRRAALEHRAAVVARSRAEAAEALDAVSAGETRAGAASGRSAPAGPPGLAFVFSGQGPQHPQMGCALAAQEPVVRAKLDECAALIQQHAGWSLWDELKASEDRSRLGRTDIAQPALFALQVAVAALWRSWGITPSAVVGHSVGEIAAACVSGAIDLDEAMRVVIARGQAMQRAAGSGRMAAVEMNAAALGERLEAFGGKLSIAAYNAPTDTVVAGDPAALASLIASLGDEGVFARDLGVDFAFHTAQMDPHSAALAETLGPVAVRAGTVPLVSSTLGEEIAGADLVADYWARNIREPVRFGAAVEALLAHGIRVFVEVGPHPVLTHALLQVASGAGSAEVRALPSLRRDRDARAVMLGSLGELWVRGYPAALGALFPDGGRTTRLPAMPWQRERCWIDAPRTERLHAAASVDLHTEPPRIEPSRVEPSRVEPLRVETTRATPSSSEAERDALVQYYASLSARSHRWEHLRFGPFRQIPPDYSWVMTWAEPEQHPEDFRRVLGAIEEVWRFLFRGIDFGPMTHALDVGCGYSSDLLRLATENPHLKVHGYNISPDQIEIGRARAAAAGVGDRMTLFHRDSSRDELPGHYDLIIAFQVIHHIQDKAAVLANIGRHLRIGGLAVMAEILSNMSTPIDHPASTAYFTPKEQWAEDLARSGLRVVECVDLSQEVALFLHDDDFESKYAYLAERYDEASLHHLRGPNQLAGLLSRGLAIYALLRVQKEAYLTVDELLRINHAHLGAPTPYARVAGEALVQAEAQTHVEAKAPQGGPDWNAVLSASPGERRSALEDGLRRWVAGLLEIAPTRLAMDQPLRKLGVDSLLALQMRHLLASRFAVDVRTRDLLGGLSLGDVATQIVCALETRAADEDRGEGQSWEEGEI</sequence>
<dbReference type="Pfam" id="PF00698">
    <property type="entry name" value="Acyl_transf_1"/>
    <property type="match status" value="2"/>
</dbReference>
<dbReference type="SMART" id="SM01294">
    <property type="entry name" value="PKS_PP_betabranch"/>
    <property type="match status" value="1"/>
</dbReference>
<dbReference type="InterPro" id="IPR013217">
    <property type="entry name" value="Methyltransf_12"/>
</dbReference>
<dbReference type="Gene3D" id="3.40.50.150">
    <property type="entry name" value="Vaccinia Virus protein VP39"/>
    <property type="match status" value="1"/>
</dbReference>
<dbReference type="SMART" id="SM00823">
    <property type="entry name" value="PKS_PP"/>
    <property type="match status" value="2"/>
</dbReference>
<dbReference type="Gene3D" id="3.30.70.3290">
    <property type="match status" value="2"/>
</dbReference>
<dbReference type="Gene3D" id="3.40.366.10">
    <property type="entry name" value="Malonyl-Coenzyme A Acyl Carrier Protein, domain 2"/>
    <property type="match status" value="2"/>
</dbReference>
<dbReference type="PANTHER" id="PTHR43775:SF37">
    <property type="entry name" value="SI:DKEY-61P9.11"/>
    <property type="match status" value="1"/>
</dbReference>
<dbReference type="CDD" id="cd02440">
    <property type="entry name" value="AdoMet_MTases"/>
    <property type="match status" value="1"/>
</dbReference>
<dbReference type="SMART" id="SM00828">
    <property type="entry name" value="PKS_MT"/>
    <property type="match status" value="1"/>
</dbReference>
<dbReference type="Gene3D" id="1.10.1200.10">
    <property type="entry name" value="ACP-like"/>
    <property type="match status" value="2"/>
</dbReference>
<reference evidence="8" key="1">
    <citation type="submission" date="2008-03" db="EMBL/GenBank/DDBJ databases">
        <title>Production of the highly antifungal isochromanone ajudazols in Chondromyces crocatus Cmc5: biosynthetic machinery and cytochrome P450 tailoring modifications.</title>
        <authorList>
            <person name="Buntin K."/>
            <person name="Rachid S."/>
            <person name="Scharfe M."/>
            <person name="Bloecker H."/>
            <person name="Weissman K.J."/>
            <person name="Mueller R."/>
        </authorList>
    </citation>
    <scope>NUCLEOTIDE SEQUENCE</scope>
    <source>
        <strain evidence="8">Cmc5</strain>
    </source>
</reference>
<dbReference type="Pfam" id="PF16197">
    <property type="entry name" value="KAsynt_C_assoc"/>
    <property type="match status" value="1"/>
</dbReference>
<dbReference type="InterPro" id="IPR014030">
    <property type="entry name" value="Ketoacyl_synth_N"/>
</dbReference>
<feature type="domain" description="Carrier" evidence="6">
    <location>
        <begin position="19"/>
        <end position="96"/>
    </location>
</feature>
<feature type="domain" description="Ketosynthase family 3 (KS3)" evidence="7">
    <location>
        <begin position="116"/>
        <end position="533"/>
    </location>
</feature>
<dbReference type="Gene3D" id="3.40.47.10">
    <property type="match status" value="1"/>
</dbReference>
<dbReference type="InterPro" id="IPR020806">
    <property type="entry name" value="PKS_PP-bd"/>
</dbReference>
<dbReference type="Pfam" id="PF02801">
    <property type="entry name" value="Ketoacyl-synt_C"/>
    <property type="match status" value="1"/>
</dbReference>
<feature type="domain" description="Carrier" evidence="6">
    <location>
        <begin position="1788"/>
        <end position="1865"/>
    </location>
</feature>
<dbReference type="FunFam" id="3.40.47.10:FF:000019">
    <property type="entry name" value="Polyketide synthase type I"/>
    <property type="match status" value="1"/>
</dbReference>
<dbReference type="SMART" id="SM00825">
    <property type="entry name" value="PKS_KS"/>
    <property type="match status" value="1"/>
</dbReference>
<protein>
    <submittedName>
        <fullName evidence="8">Polyketide synthase</fullName>
    </submittedName>
</protein>
<evidence type="ECO:0000256" key="2">
    <source>
        <dbReference type="ARBA" id="ARBA00022553"/>
    </source>
</evidence>
<dbReference type="InterPro" id="IPR029063">
    <property type="entry name" value="SAM-dependent_MTases_sf"/>
</dbReference>
<dbReference type="SUPFAM" id="SSF55048">
    <property type="entry name" value="Probable ACP-binding domain of malonyl-CoA ACP transacylase"/>
    <property type="match status" value="2"/>
</dbReference>
<dbReference type="GO" id="GO:0004315">
    <property type="term" value="F:3-oxoacyl-[acyl-carrier-protein] synthase activity"/>
    <property type="evidence" value="ECO:0007669"/>
    <property type="project" value="InterPro"/>
</dbReference>
<evidence type="ECO:0000313" key="8">
    <source>
        <dbReference type="EMBL" id="CAQ18838.1"/>
    </source>
</evidence>
<dbReference type="GO" id="GO:0006633">
    <property type="term" value="P:fatty acid biosynthetic process"/>
    <property type="evidence" value="ECO:0007669"/>
    <property type="project" value="InterPro"/>
</dbReference>
<dbReference type="InterPro" id="IPR020841">
    <property type="entry name" value="PKS_Beta-ketoAc_synthase_dom"/>
</dbReference>
<gene>
    <name evidence="8" type="primary">ajuK</name>
</gene>
<dbReference type="Pfam" id="PF08242">
    <property type="entry name" value="Methyltransf_12"/>
    <property type="match status" value="1"/>
</dbReference>
<dbReference type="InterPro" id="IPR016039">
    <property type="entry name" value="Thiolase-like"/>
</dbReference>
<dbReference type="Pfam" id="PF22621">
    <property type="entry name" value="CurL-like_PKS_C"/>
    <property type="match status" value="1"/>
</dbReference>
<dbReference type="GO" id="GO:0004312">
    <property type="term" value="F:fatty acid synthase activity"/>
    <property type="evidence" value="ECO:0007669"/>
    <property type="project" value="TreeGrafter"/>
</dbReference>
<dbReference type="InterPro" id="IPR016036">
    <property type="entry name" value="Malonyl_transacylase_ACP-bd"/>
</dbReference>
<evidence type="ECO:0000259" key="7">
    <source>
        <dbReference type="PROSITE" id="PS52004"/>
    </source>
</evidence>
<dbReference type="Pfam" id="PF00109">
    <property type="entry name" value="ketoacyl-synt"/>
    <property type="match status" value="1"/>
</dbReference>
<dbReference type="InterPro" id="IPR020615">
    <property type="entry name" value="Thiolase_acyl_enz_int_AS"/>
</dbReference>
<dbReference type="InterPro" id="IPR020803">
    <property type="entry name" value="MeTfrase_dom"/>
</dbReference>
<accession>B1GYG5</accession>
<evidence type="ECO:0000256" key="5">
    <source>
        <dbReference type="ARBA" id="ARBA00054155"/>
    </source>
</evidence>
<dbReference type="SMART" id="SM00827">
    <property type="entry name" value="PKS_AT"/>
    <property type="match status" value="2"/>
</dbReference>
<dbReference type="SUPFAM" id="SSF52151">
    <property type="entry name" value="FabD/lysophospholipase-like"/>
    <property type="match status" value="2"/>
</dbReference>
<dbReference type="PROSITE" id="PS52004">
    <property type="entry name" value="KS3_2"/>
    <property type="match status" value="1"/>
</dbReference>
<dbReference type="InterPro" id="IPR032821">
    <property type="entry name" value="PKS_assoc"/>
</dbReference>
<dbReference type="SUPFAM" id="SSF53335">
    <property type="entry name" value="S-adenosyl-L-methionine-dependent methyltransferases"/>
    <property type="match status" value="1"/>
</dbReference>
<dbReference type="InterPro" id="IPR001227">
    <property type="entry name" value="Ac_transferase_dom_sf"/>
</dbReference>
<evidence type="ECO:0000256" key="3">
    <source>
        <dbReference type="ARBA" id="ARBA00022679"/>
    </source>
</evidence>
<keyword evidence="1" id="KW-0596">Phosphopantetheine</keyword>
<proteinExistence type="predicted"/>
<dbReference type="InterPro" id="IPR050091">
    <property type="entry name" value="PKS_NRPS_Biosynth_Enz"/>
</dbReference>
<comment type="function">
    <text evidence="5">Involved in production of the polyketide antibiotic thailandamide.</text>
</comment>
<keyword evidence="2" id="KW-0597">Phosphoprotein</keyword>
<dbReference type="EMBL" id="AM946600">
    <property type="protein sequence ID" value="CAQ18838.1"/>
    <property type="molecule type" value="Genomic_DNA"/>
</dbReference>
<dbReference type="FunFam" id="3.40.366.10:FF:000002">
    <property type="entry name" value="Probable polyketide synthase 2"/>
    <property type="match status" value="2"/>
</dbReference>
<organism evidence="8">
    <name type="scientific">Chondromyces crocatus</name>
    <dbReference type="NCBI Taxonomy" id="52"/>
    <lineage>
        <taxon>Bacteria</taxon>
        <taxon>Pseudomonadati</taxon>
        <taxon>Myxococcota</taxon>
        <taxon>Polyangia</taxon>
        <taxon>Polyangiales</taxon>
        <taxon>Polyangiaceae</taxon>
        <taxon>Chondromyces</taxon>
    </lineage>
</organism>
<dbReference type="SUPFAM" id="SSF53901">
    <property type="entry name" value="Thiolase-like"/>
    <property type="match status" value="1"/>
</dbReference>
<dbReference type="CDD" id="cd00833">
    <property type="entry name" value="PKS"/>
    <property type="match status" value="1"/>
</dbReference>
<dbReference type="PROSITE" id="PS50075">
    <property type="entry name" value="CARRIER"/>
    <property type="match status" value="2"/>
</dbReference>
<evidence type="ECO:0000256" key="1">
    <source>
        <dbReference type="ARBA" id="ARBA00022450"/>
    </source>
</evidence>
<dbReference type="InterPro" id="IPR018201">
    <property type="entry name" value="Ketoacyl_synth_AS"/>
</dbReference>
<dbReference type="InterPro" id="IPR016035">
    <property type="entry name" value="Acyl_Trfase/lysoPLipase"/>
</dbReference>
<evidence type="ECO:0000259" key="6">
    <source>
        <dbReference type="PROSITE" id="PS50075"/>
    </source>
</evidence>
<keyword evidence="4" id="KW-0511">Multifunctional enzyme</keyword>
<dbReference type="InterPro" id="IPR014043">
    <property type="entry name" value="Acyl_transferase_dom"/>
</dbReference>
<dbReference type="InterPro" id="IPR009081">
    <property type="entry name" value="PP-bd_ACP"/>
</dbReference>
<evidence type="ECO:0000256" key="4">
    <source>
        <dbReference type="ARBA" id="ARBA00023268"/>
    </source>
</evidence>
<dbReference type="PROSITE" id="PS00012">
    <property type="entry name" value="PHOSPHOPANTETHEINE"/>
    <property type="match status" value="1"/>
</dbReference>
<dbReference type="PROSITE" id="PS00606">
    <property type="entry name" value="KS3_1"/>
    <property type="match status" value="1"/>
</dbReference>
<dbReference type="Pfam" id="PF00550">
    <property type="entry name" value="PP-binding"/>
    <property type="match status" value="2"/>
</dbReference>
<name>B1GYG5_CHOCO</name>
<dbReference type="PROSITE" id="PS00098">
    <property type="entry name" value="THIOLASE_1"/>
    <property type="match status" value="1"/>
</dbReference>
<dbReference type="OrthoDB" id="5478077at2"/>
<dbReference type="InterPro" id="IPR006162">
    <property type="entry name" value="Ppantetheine_attach_site"/>
</dbReference>
<keyword evidence="3" id="KW-0808">Transferase</keyword>
<dbReference type="InterPro" id="IPR036736">
    <property type="entry name" value="ACP-like_sf"/>
</dbReference>
<dbReference type="SUPFAM" id="SSF47336">
    <property type="entry name" value="ACP-like"/>
    <property type="match status" value="2"/>
</dbReference>
<dbReference type="PANTHER" id="PTHR43775">
    <property type="entry name" value="FATTY ACID SYNTHASE"/>
    <property type="match status" value="1"/>
</dbReference>